<accession>A0A010QM11</accession>
<organism evidence="2 3">
    <name type="scientific">Colletotrichum fioriniae PJ7</name>
    <dbReference type="NCBI Taxonomy" id="1445577"/>
    <lineage>
        <taxon>Eukaryota</taxon>
        <taxon>Fungi</taxon>
        <taxon>Dikarya</taxon>
        <taxon>Ascomycota</taxon>
        <taxon>Pezizomycotina</taxon>
        <taxon>Sordariomycetes</taxon>
        <taxon>Hypocreomycetidae</taxon>
        <taxon>Glomerellales</taxon>
        <taxon>Glomerellaceae</taxon>
        <taxon>Colletotrichum</taxon>
        <taxon>Colletotrichum acutatum species complex</taxon>
    </lineage>
</organism>
<evidence type="ECO:0000313" key="2">
    <source>
        <dbReference type="EMBL" id="EXF81102.1"/>
    </source>
</evidence>
<dbReference type="HOGENOM" id="CLU_1496070_0_0_1"/>
<gene>
    <name evidence="2" type="ORF">CFIO01_08198</name>
</gene>
<dbReference type="Proteomes" id="UP000020467">
    <property type="component" value="Unassembled WGS sequence"/>
</dbReference>
<sequence length="180" mass="19446">MNKYSATEMSVSLFSAVGRRRRRRRRHGHRRRRPRGATETSGAGLTESAFWSLSLASHILRSVSNATAVSSWSVSPLRQRHGRFVGAGIEPRPDVAVRRGTRPKPIAKKTAEVQWTDGRGRGCGVGQIPGTLHVSYVLALGDSERTDWRREAVAKKKGEEGWPAGAGAGAALASPIVNAA</sequence>
<dbReference type="EMBL" id="JARH01000385">
    <property type="protein sequence ID" value="EXF81102.1"/>
    <property type="molecule type" value="Genomic_DNA"/>
</dbReference>
<dbReference type="KEGG" id="cfj:CFIO01_08198"/>
<comment type="caution">
    <text evidence="2">The sequence shown here is derived from an EMBL/GenBank/DDBJ whole genome shotgun (WGS) entry which is preliminary data.</text>
</comment>
<protein>
    <submittedName>
        <fullName evidence="2">Uncharacterized protein</fullName>
    </submittedName>
</protein>
<name>A0A010QM11_9PEZI</name>
<feature type="compositionally biased region" description="Basic residues" evidence="1">
    <location>
        <begin position="18"/>
        <end position="35"/>
    </location>
</feature>
<reference evidence="2 3" key="1">
    <citation type="submission" date="2014-02" db="EMBL/GenBank/DDBJ databases">
        <title>The genome sequence of Colletotrichum fioriniae PJ7.</title>
        <authorList>
            <person name="Baroncelli R."/>
            <person name="Thon M.R."/>
        </authorList>
    </citation>
    <scope>NUCLEOTIDE SEQUENCE [LARGE SCALE GENOMIC DNA]</scope>
    <source>
        <strain evidence="2 3">PJ7</strain>
    </source>
</reference>
<evidence type="ECO:0000313" key="3">
    <source>
        <dbReference type="Proteomes" id="UP000020467"/>
    </source>
</evidence>
<evidence type="ECO:0000256" key="1">
    <source>
        <dbReference type="SAM" id="MobiDB-lite"/>
    </source>
</evidence>
<dbReference type="AlphaFoldDB" id="A0A010QM11"/>
<feature type="region of interest" description="Disordered" evidence="1">
    <location>
        <begin position="15"/>
        <end position="42"/>
    </location>
</feature>
<keyword evidence="3" id="KW-1185">Reference proteome</keyword>
<proteinExistence type="predicted"/>